<accession>A0A5N7CD79</accession>
<evidence type="ECO:0000256" key="1">
    <source>
        <dbReference type="SAM" id="SignalP"/>
    </source>
</evidence>
<sequence>MVSLHDPKWQFEGFLVAFLAAQAFSVSLERCSEARTCITMCRSKDGYCGFGKEFCGEDVCTSNCEAHENCGSEYPLLCVLQYTHPLTAASQKTGSHLVYQIPTVATKDRMNRTSSQERYIGIYAAPTYGKPCLDLAISGIDLEPWTHLIYYKANFDFTTAHIIQNGGDNQTWKDFTGLKAKKSFLTAYLAVRVNVPLFVPDLKIASPIDARKDFT</sequence>
<dbReference type="AlphaFoldDB" id="A0A5N7CD79"/>
<dbReference type="Proteomes" id="UP000326877">
    <property type="component" value="Unassembled WGS sequence"/>
</dbReference>
<keyword evidence="1" id="KW-0732">Signal</keyword>
<dbReference type="EMBL" id="ML735244">
    <property type="protein sequence ID" value="KAE8391543.1"/>
    <property type="molecule type" value="Genomic_DNA"/>
</dbReference>
<protein>
    <submittedName>
        <fullName evidence="2">Uncharacterized protein</fullName>
    </submittedName>
</protein>
<gene>
    <name evidence="2" type="ORF">BDV23DRAFT_182353</name>
</gene>
<dbReference type="OrthoDB" id="4359669at2759"/>
<reference evidence="2" key="1">
    <citation type="submission" date="2019-04" db="EMBL/GenBank/DDBJ databases">
        <title>Friends and foes A comparative genomics studyof 23 Aspergillus species from section Flavi.</title>
        <authorList>
            <consortium name="DOE Joint Genome Institute"/>
            <person name="Kjaerbolling I."/>
            <person name="Vesth T."/>
            <person name="Frisvad J.C."/>
            <person name="Nybo J.L."/>
            <person name="Theobald S."/>
            <person name="Kildgaard S."/>
            <person name="Isbrandt T."/>
            <person name="Kuo A."/>
            <person name="Sato A."/>
            <person name="Lyhne E.K."/>
            <person name="Kogle M.E."/>
            <person name="Wiebenga A."/>
            <person name="Kun R.S."/>
            <person name="Lubbers R.J."/>
            <person name="Makela M.R."/>
            <person name="Barry K."/>
            <person name="Chovatia M."/>
            <person name="Clum A."/>
            <person name="Daum C."/>
            <person name="Haridas S."/>
            <person name="He G."/>
            <person name="LaButti K."/>
            <person name="Lipzen A."/>
            <person name="Mondo S."/>
            <person name="Riley R."/>
            <person name="Salamov A."/>
            <person name="Simmons B.A."/>
            <person name="Magnuson J.K."/>
            <person name="Henrissat B."/>
            <person name="Mortensen U.H."/>
            <person name="Larsen T.O."/>
            <person name="Devries R.P."/>
            <person name="Grigoriev I.V."/>
            <person name="Machida M."/>
            <person name="Baker S.E."/>
            <person name="Andersen M.R."/>
        </authorList>
    </citation>
    <scope>NUCLEOTIDE SEQUENCE [LARGE SCALE GENOMIC DNA]</scope>
    <source>
        <strain evidence="2">IBT 14317</strain>
    </source>
</reference>
<proteinExistence type="predicted"/>
<organism evidence="2">
    <name type="scientific">Petromyces alliaceus</name>
    <name type="common">Aspergillus alliaceus</name>
    <dbReference type="NCBI Taxonomy" id="209559"/>
    <lineage>
        <taxon>Eukaryota</taxon>
        <taxon>Fungi</taxon>
        <taxon>Dikarya</taxon>
        <taxon>Ascomycota</taxon>
        <taxon>Pezizomycotina</taxon>
        <taxon>Eurotiomycetes</taxon>
        <taxon>Eurotiomycetidae</taxon>
        <taxon>Eurotiales</taxon>
        <taxon>Aspergillaceae</taxon>
        <taxon>Aspergillus</taxon>
        <taxon>Aspergillus subgen. Circumdati</taxon>
    </lineage>
</organism>
<evidence type="ECO:0000313" key="2">
    <source>
        <dbReference type="EMBL" id="KAE8391543.1"/>
    </source>
</evidence>
<name>A0A5N7CD79_PETAA</name>
<feature type="signal peptide" evidence="1">
    <location>
        <begin position="1"/>
        <end position="25"/>
    </location>
</feature>
<feature type="chain" id="PRO_5024850689" evidence="1">
    <location>
        <begin position="26"/>
        <end position="215"/>
    </location>
</feature>